<dbReference type="EMBL" id="CACTIH010005678">
    <property type="protein sequence ID" value="CAA3000233.1"/>
    <property type="molecule type" value="Genomic_DNA"/>
</dbReference>
<gene>
    <name evidence="5" type="ORF">OLEA9_A109248</name>
</gene>
<reference evidence="5 6" key="1">
    <citation type="submission" date="2019-12" db="EMBL/GenBank/DDBJ databases">
        <authorList>
            <person name="Alioto T."/>
            <person name="Alioto T."/>
            <person name="Gomez Garrido J."/>
        </authorList>
    </citation>
    <scope>NUCLEOTIDE SEQUENCE [LARGE SCALE GENOMIC DNA]</scope>
</reference>
<dbReference type="GO" id="GO:0016020">
    <property type="term" value="C:membrane"/>
    <property type="evidence" value="ECO:0007669"/>
    <property type="project" value="UniProtKB-SubCell"/>
</dbReference>
<dbReference type="PANTHER" id="PTHR32100">
    <property type="entry name" value="OMEGA-6 FATTY ACID DESATURASE, CHLOROPLASTIC"/>
    <property type="match status" value="1"/>
</dbReference>
<organism evidence="5 6">
    <name type="scientific">Olea europaea subsp. europaea</name>
    <dbReference type="NCBI Taxonomy" id="158383"/>
    <lineage>
        <taxon>Eukaryota</taxon>
        <taxon>Viridiplantae</taxon>
        <taxon>Streptophyta</taxon>
        <taxon>Embryophyta</taxon>
        <taxon>Tracheophyta</taxon>
        <taxon>Spermatophyta</taxon>
        <taxon>Magnoliopsida</taxon>
        <taxon>eudicotyledons</taxon>
        <taxon>Gunneridae</taxon>
        <taxon>Pentapetalae</taxon>
        <taxon>asterids</taxon>
        <taxon>lamiids</taxon>
        <taxon>Lamiales</taxon>
        <taxon>Oleaceae</taxon>
        <taxon>Oleeae</taxon>
        <taxon>Olea</taxon>
    </lineage>
</organism>
<evidence type="ECO:0000256" key="2">
    <source>
        <dbReference type="ARBA" id="ARBA00009295"/>
    </source>
</evidence>
<dbReference type="InterPro" id="IPR012171">
    <property type="entry name" value="Fatty_acid_desaturase"/>
</dbReference>
<comment type="subcellular location">
    <subcellularLocation>
        <location evidence="1">Membrane</location>
    </subcellularLocation>
</comment>
<dbReference type="Pfam" id="PF00487">
    <property type="entry name" value="FA_desaturase"/>
    <property type="match status" value="1"/>
</dbReference>
<keyword evidence="6" id="KW-1185">Reference proteome</keyword>
<dbReference type="AlphaFoldDB" id="A0A8S0T7J5"/>
<name>A0A8S0T7J5_OLEEU</name>
<dbReference type="GO" id="GO:0016491">
    <property type="term" value="F:oxidoreductase activity"/>
    <property type="evidence" value="ECO:0007669"/>
    <property type="project" value="UniProtKB-KW"/>
</dbReference>
<comment type="similarity">
    <text evidence="2">Belongs to the fatty acid desaturase type 1 family.</text>
</comment>
<evidence type="ECO:0000256" key="3">
    <source>
        <dbReference type="ARBA" id="ARBA00023002"/>
    </source>
</evidence>
<evidence type="ECO:0000313" key="5">
    <source>
        <dbReference type="EMBL" id="CAA3000233.1"/>
    </source>
</evidence>
<proteinExistence type="inferred from homology"/>
<dbReference type="OrthoDB" id="1461976at2759"/>
<sequence length="158" mass="17919">MDDISLGLSLSKSLSTTWAPSAEEGTIFWAIFVVGHDCDHGSFSENPNLNNIVGHILHSSILVPYHGWIINHMTHHQNHGHVENDESWVLLPEKIYKNLDLSIKFLRHKVHFPLFAYPLYLWSRSPGKKGSHFNPYSDLVKSRESSNTTTLVDIGETC</sequence>
<comment type="caution">
    <text evidence="5">The sequence shown here is derived from an EMBL/GenBank/DDBJ whole genome shotgun (WGS) entry which is preliminary data.</text>
</comment>
<dbReference type="InterPro" id="IPR005804">
    <property type="entry name" value="FA_desaturase_dom"/>
</dbReference>
<dbReference type="Proteomes" id="UP000594638">
    <property type="component" value="Unassembled WGS sequence"/>
</dbReference>
<evidence type="ECO:0000256" key="1">
    <source>
        <dbReference type="ARBA" id="ARBA00004370"/>
    </source>
</evidence>
<dbReference type="GO" id="GO:0006629">
    <property type="term" value="P:lipid metabolic process"/>
    <property type="evidence" value="ECO:0007669"/>
    <property type="project" value="InterPro"/>
</dbReference>
<feature type="domain" description="Fatty acid desaturase" evidence="4">
    <location>
        <begin position="27"/>
        <end position="120"/>
    </location>
</feature>
<evidence type="ECO:0000313" key="6">
    <source>
        <dbReference type="Proteomes" id="UP000594638"/>
    </source>
</evidence>
<protein>
    <submittedName>
        <fullName evidence="5">Omega-3 fatty acid desaturase</fullName>
    </submittedName>
</protein>
<dbReference type="Gramene" id="OE9A109248T1">
    <property type="protein sequence ID" value="OE9A109248C1"/>
    <property type="gene ID" value="OE9A109248"/>
</dbReference>
<keyword evidence="3" id="KW-0560">Oxidoreductase</keyword>
<accession>A0A8S0T7J5</accession>
<evidence type="ECO:0000259" key="4">
    <source>
        <dbReference type="Pfam" id="PF00487"/>
    </source>
</evidence>